<feature type="non-terminal residue" evidence="2">
    <location>
        <position position="1"/>
    </location>
</feature>
<dbReference type="AlphaFoldDB" id="A0A061QI25"/>
<reference evidence="2" key="1">
    <citation type="submission" date="2014-05" db="EMBL/GenBank/DDBJ databases">
        <title>The transcriptome of the halophilic microalga Tetraselmis sp. GSL018 isolated from the Great Salt Lake, Utah.</title>
        <authorList>
            <person name="Jinkerson R.E."/>
            <person name="D'Adamo S."/>
            <person name="Posewitz M.C."/>
        </authorList>
    </citation>
    <scope>NUCLEOTIDE SEQUENCE</scope>
    <source>
        <strain evidence="2">GSL018</strain>
    </source>
</reference>
<feature type="compositionally biased region" description="Basic and acidic residues" evidence="1">
    <location>
        <begin position="123"/>
        <end position="136"/>
    </location>
</feature>
<sequence>GGGVTGGCSPMAPSSGSSSAPPPADTDQSSGRDPSHTDPAQPGSQGKTGALDSGTADQPGGGAARRSPSRDAKSLQPDSESFLPRQLEEAFGRKSMADGLREGRDGADARLEGPMGGSGRGQPRWEDDRGPKRDPKGGTAPGSRAPGEAALAAEVSQLQKALRQQKAISRSKDAIMQRLRDMPVPAECWLQAPWPVAEDLQRKVQLAEFRNAPAQRNGWKVPPAGAKEVKFLDLEIQLAETRRTLEQERELVGEVHALRQRCTLLEAENRRLSVSASSKQRSDSRLRQRGDEAAGPLLPTEEEEAQSAH</sequence>
<feature type="compositionally biased region" description="Low complexity" evidence="1">
    <location>
        <begin position="7"/>
        <end position="19"/>
    </location>
</feature>
<accession>A0A061QI25</accession>
<feature type="region of interest" description="Disordered" evidence="1">
    <location>
        <begin position="1"/>
        <end position="150"/>
    </location>
</feature>
<name>A0A061QI25_9CHLO</name>
<feature type="non-terminal residue" evidence="2">
    <location>
        <position position="309"/>
    </location>
</feature>
<evidence type="ECO:0000256" key="1">
    <source>
        <dbReference type="SAM" id="MobiDB-lite"/>
    </source>
</evidence>
<feature type="compositionally biased region" description="Basic and acidic residues" evidence="1">
    <location>
        <begin position="86"/>
        <end position="111"/>
    </location>
</feature>
<dbReference type="EMBL" id="GBEZ01027978">
    <property type="protein sequence ID" value="JAC59398.1"/>
    <property type="molecule type" value="Transcribed_RNA"/>
</dbReference>
<protein>
    <submittedName>
        <fullName evidence="2">Uncharacterized protein</fullName>
    </submittedName>
</protein>
<organism evidence="2">
    <name type="scientific">Tetraselmis sp. GSL018</name>
    <dbReference type="NCBI Taxonomy" id="582737"/>
    <lineage>
        <taxon>Eukaryota</taxon>
        <taxon>Viridiplantae</taxon>
        <taxon>Chlorophyta</taxon>
        <taxon>core chlorophytes</taxon>
        <taxon>Chlorodendrophyceae</taxon>
        <taxon>Chlorodendrales</taxon>
        <taxon>Chlorodendraceae</taxon>
        <taxon>Tetraselmis</taxon>
    </lineage>
</organism>
<feature type="compositionally biased region" description="Acidic residues" evidence="1">
    <location>
        <begin position="300"/>
        <end position="309"/>
    </location>
</feature>
<feature type="compositionally biased region" description="Basic and acidic residues" evidence="1">
    <location>
        <begin position="280"/>
        <end position="292"/>
    </location>
</feature>
<proteinExistence type="predicted"/>
<evidence type="ECO:0000313" key="2">
    <source>
        <dbReference type="EMBL" id="JAC59398.1"/>
    </source>
</evidence>
<gene>
    <name evidence="2" type="ORF">TSPGSL018_31480</name>
</gene>
<feature type="region of interest" description="Disordered" evidence="1">
    <location>
        <begin position="271"/>
        <end position="309"/>
    </location>
</feature>